<organism evidence="1 2">
    <name type="scientific">Malus domestica</name>
    <name type="common">Apple</name>
    <name type="synonym">Pyrus malus</name>
    <dbReference type="NCBI Taxonomy" id="3750"/>
    <lineage>
        <taxon>Eukaryota</taxon>
        <taxon>Viridiplantae</taxon>
        <taxon>Streptophyta</taxon>
        <taxon>Embryophyta</taxon>
        <taxon>Tracheophyta</taxon>
        <taxon>Spermatophyta</taxon>
        <taxon>Magnoliopsida</taxon>
        <taxon>eudicotyledons</taxon>
        <taxon>Gunneridae</taxon>
        <taxon>Pentapetalae</taxon>
        <taxon>rosids</taxon>
        <taxon>fabids</taxon>
        <taxon>Rosales</taxon>
        <taxon>Rosaceae</taxon>
        <taxon>Amygdaloideae</taxon>
        <taxon>Maleae</taxon>
        <taxon>Malus</taxon>
    </lineage>
</organism>
<dbReference type="Proteomes" id="UP000290289">
    <property type="component" value="Chromosome 17"/>
</dbReference>
<gene>
    <name evidence="1" type="ORF">DVH24_030940</name>
</gene>
<name>A0A498HH07_MALDO</name>
<evidence type="ECO:0000313" key="2">
    <source>
        <dbReference type="Proteomes" id="UP000290289"/>
    </source>
</evidence>
<proteinExistence type="predicted"/>
<keyword evidence="2" id="KW-1185">Reference proteome</keyword>
<protein>
    <submittedName>
        <fullName evidence="1">Uncharacterized protein</fullName>
    </submittedName>
</protein>
<evidence type="ECO:0000313" key="1">
    <source>
        <dbReference type="EMBL" id="RXH68607.1"/>
    </source>
</evidence>
<dbReference type="AlphaFoldDB" id="A0A498HH07"/>
<comment type="caution">
    <text evidence="1">The sequence shown here is derived from an EMBL/GenBank/DDBJ whole genome shotgun (WGS) entry which is preliminary data.</text>
</comment>
<reference evidence="1 2" key="1">
    <citation type="submission" date="2018-10" db="EMBL/GenBank/DDBJ databases">
        <title>A high-quality apple genome assembly.</title>
        <authorList>
            <person name="Hu J."/>
        </authorList>
    </citation>
    <scope>NUCLEOTIDE SEQUENCE [LARGE SCALE GENOMIC DNA]</scope>
    <source>
        <strain evidence="2">cv. HFTH1</strain>
        <tissue evidence="1">Young leaf</tissue>
    </source>
</reference>
<dbReference type="EMBL" id="RDQH01000343">
    <property type="protein sequence ID" value="RXH68607.1"/>
    <property type="molecule type" value="Genomic_DNA"/>
</dbReference>
<sequence length="131" mass="15197">MLSMYLSDPIIQQLIKKSQPDVFDSKIDGPLKIVHLANLVPEKMRIFIVPQCSNKVYIVLYLGERNKYEVPLKYLLDPTLQQVIKKSQPAGIWMFDAKIDELIEAACTANTFDQLLKICQQLILRIFFFFC</sequence>
<accession>A0A498HH07</accession>